<accession>A0A6C0JPA2</accession>
<feature type="region of interest" description="Disordered" evidence="2">
    <location>
        <begin position="234"/>
        <end position="272"/>
    </location>
</feature>
<feature type="compositionally biased region" description="Basic and acidic residues" evidence="2">
    <location>
        <begin position="311"/>
        <end position="344"/>
    </location>
</feature>
<evidence type="ECO:0000256" key="2">
    <source>
        <dbReference type="SAM" id="MobiDB-lite"/>
    </source>
</evidence>
<evidence type="ECO:0000313" key="3">
    <source>
        <dbReference type="EMBL" id="QHU07399.1"/>
    </source>
</evidence>
<organism evidence="3">
    <name type="scientific">viral metagenome</name>
    <dbReference type="NCBI Taxonomy" id="1070528"/>
    <lineage>
        <taxon>unclassified sequences</taxon>
        <taxon>metagenomes</taxon>
        <taxon>organismal metagenomes</taxon>
    </lineage>
</organism>
<evidence type="ECO:0000256" key="1">
    <source>
        <dbReference type="SAM" id="Coils"/>
    </source>
</evidence>
<reference evidence="3" key="1">
    <citation type="journal article" date="2020" name="Nature">
        <title>Giant virus diversity and host interactions through global metagenomics.</title>
        <authorList>
            <person name="Schulz F."/>
            <person name="Roux S."/>
            <person name="Paez-Espino D."/>
            <person name="Jungbluth S."/>
            <person name="Walsh D.A."/>
            <person name="Denef V.J."/>
            <person name="McMahon K.D."/>
            <person name="Konstantinidis K.T."/>
            <person name="Eloe-Fadrosh E.A."/>
            <person name="Kyrpides N.C."/>
            <person name="Woyke T."/>
        </authorList>
    </citation>
    <scope>NUCLEOTIDE SEQUENCE</scope>
    <source>
        <strain evidence="3">GVMAG-S-1040241-154</strain>
    </source>
</reference>
<keyword evidence="1" id="KW-0175">Coiled coil</keyword>
<feature type="coiled-coil region" evidence="1">
    <location>
        <begin position="371"/>
        <end position="424"/>
    </location>
</feature>
<sequence length="424" mass="49501">MTVVNKNIKKKKLKKRGGVGCALSRNPTLGCERVDKHTESCNPKYKKLFYDLSNLFIDNSNLSPDDITKLKDKLKKHIMGNKPCDNKEYNFTIMLLNRSIVNIKIKFYKNCRILLLINYNANIHFTMFSDLNESKSYYGCCSPFHLTINNPKTRAYINFEYTENIDSLADAIQATGCYILTNKTRTTDEPISDSWSNILMNIEEYGRTYRDTFKTFCDNLKDYIKRENPGYSDFDSVRFDRDPRHRGSPHESSDRRVRSPGRRFTGHDEGTGYGYMRVDFPLPMRYPHRISPPPSRYPDGRTARGRSPVRRYSDGRTARSRSPDRRYSDGRTARSRSSDRRYSDGRTGLGRSGDRRRNGGNLLNKKIVDSINKYFDKIKKIKQEIKILKKKKNKKKIEAKKTTIKNTLLKIKLKKEKLKQKQKK</sequence>
<dbReference type="EMBL" id="MN740684">
    <property type="protein sequence ID" value="QHU07399.1"/>
    <property type="molecule type" value="Genomic_DNA"/>
</dbReference>
<proteinExistence type="predicted"/>
<feature type="compositionally biased region" description="Basic and acidic residues" evidence="2">
    <location>
        <begin position="235"/>
        <end position="257"/>
    </location>
</feature>
<dbReference type="AlphaFoldDB" id="A0A6C0JPA2"/>
<protein>
    <submittedName>
        <fullName evidence="3">Uncharacterized protein</fullName>
    </submittedName>
</protein>
<name>A0A6C0JPA2_9ZZZZ</name>
<feature type="region of interest" description="Disordered" evidence="2">
    <location>
        <begin position="286"/>
        <end position="361"/>
    </location>
</feature>